<keyword evidence="1" id="KW-1133">Transmembrane helix</keyword>
<reference evidence="2" key="1">
    <citation type="submission" date="2018-01" db="EMBL/GenBank/DDBJ databases">
        <title>An insight into the sialome of Amazonian anophelines.</title>
        <authorList>
            <person name="Ribeiro J.M."/>
            <person name="Scarpassa V."/>
            <person name="Calvo E."/>
        </authorList>
    </citation>
    <scope>NUCLEOTIDE SEQUENCE</scope>
    <source>
        <tissue evidence="2">Salivary glands</tissue>
    </source>
</reference>
<accession>A0A2M3ZQY7</accession>
<protein>
    <submittedName>
        <fullName evidence="2">Putative secreted peptide</fullName>
    </submittedName>
</protein>
<keyword evidence="1" id="KW-0812">Transmembrane</keyword>
<name>A0A2M3ZQY7_9DIPT</name>
<dbReference type="EMBL" id="GGFM01010151">
    <property type="protein sequence ID" value="MBW30902.1"/>
    <property type="molecule type" value="Transcribed_RNA"/>
</dbReference>
<organism evidence="2">
    <name type="scientific">Anopheles braziliensis</name>
    <dbReference type="NCBI Taxonomy" id="58242"/>
    <lineage>
        <taxon>Eukaryota</taxon>
        <taxon>Metazoa</taxon>
        <taxon>Ecdysozoa</taxon>
        <taxon>Arthropoda</taxon>
        <taxon>Hexapoda</taxon>
        <taxon>Insecta</taxon>
        <taxon>Pterygota</taxon>
        <taxon>Neoptera</taxon>
        <taxon>Endopterygota</taxon>
        <taxon>Diptera</taxon>
        <taxon>Nematocera</taxon>
        <taxon>Culicoidea</taxon>
        <taxon>Culicidae</taxon>
        <taxon>Anophelinae</taxon>
        <taxon>Anopheles</taxon>
    </lineage>
</organism>
<feature type="transmembrane region" description="Helical" evidence="1">
    <location>
        <begin position="44"/>
        <end position="65"/>
    </location>
</feature>
<evidence type="ECO:0000256" key="1">
    <source>
        <dbReference type="SAM" id="Phobius"/>
    </source>
</evidence>
<dbReference type="AlphaFoldDB" id="A0A2M3ZQY7"/>
<keyword evidence="1" id="KW-0472">Membrane</keyword>
<evidence type="ECO:0000313" key="2">
    <source>
        <dbReference type="EMBL" id="MBW30902.1"/>
    </source>
</evidence>
<sequence>MLDLLHCVFACVLILLHSAARPRTYLLNSTFLICIISNLSLSSHFVAKSVLLIIVVISNVINIIISRSSSSLYLFLTLLHCFFCSPFASYSLRLCRMLPLRSLATV</sequence>
<feature type="transmembrane region" description="Helical" evidence="1">
    <location>
        <begin position="72"/>
        <end position="92"/>
    </location>
</feature>
<proteinExistence type="predicted"/>